<dbReference type="Gene3D" id="1.25.40.10">
    <property type="entry name" value="Tetratricopeptide repeat domain"/>
    <property type="match status" value="1"/>
</dbReference>
<dbReference type="EMBL" id="DF820472">
    <property type="protein sequence ID" value="GAK60331.1"/>
    <property type="molecule type" value="Genomic_DNA"/>
</dbReference>
<dbReference type="PANTHER" id="PTHR37423:SF6">
    <property type="entry name" value="CELL DIVISION COORDINATOR CPOB"/>
    <property type="match status" value="1"/>
</dbReference>
<dbReference type="Pfam" id="PF13525">
    <property type="entry name" value="YfiO"/>
    <property type="match status" value="1"/>
</dbReference>
<evidence type="ECO:0000256" key="4">
    <source>
        <dbReference type="PROSITE-ProRule" id="PRU00339"/>
    </source>
</evidence>
<keyword evidence="4" id="KW-0802">TPR repeat</keyword>
<feature type="region of interest" description="Disordered" evidence="5">
    <location>
        <begin position="281"/>
        <end position="300"/>
    </location>
</feature>
<evidence type="ECO:0000313" key="8">
    <source>
        <dbReference type="Proteomes" id="UP000030661"/>
    </source>
</evidence>
<dbReference type="InterPro" id="IPR039565">
    <property type="entry name" value="BamD-like"/>
</dbReference>
<feature type="repeat" description="TPR" evidence="4">
    <location>
        <begin position="220"/>
        <end position="253"/>
    </location>
</feature>
<name>A0A081C6X6_VECG1</name>
<evidence type="ECO:0000256" key="2">
    <source>
        <dbReference type="ARBA" id="ARBA00023136"/>
    </source>
</evidence>
<dbReference type="PROSITE" id="PS50005">
    <property type="entry name" value="TPR"/>
    <property type="match status" value="1"/>
</dbReference>
<evidence type="ECO:0000256" key="1">
    <source>
        <dbReference type="ARBA" id="ARBA00022729"/>
    </source>
</evidence>
<sequence length="374" mass="42864">MAVPFSFVIAKMMKKQMLPMSSAGALCGLLLILLVGCGSTVDIMDSQTDTEIFEQGKQYYEQGDYKKSLQYFLYVKDHFLRSSYAGITRFYAGESYFALKKYEDAAIEYKSFLSFFPNDPYAPVAQYKLGASYLKQSLGPDRDQTMLQKAFTTLQEVQQKYPDNQEYVQKADEEIQKVKQKLALHEYLVAEFYRKEERYTSSNHRLRYLLEQFPESRISSDGLYLLGQNYLDLDQPEEAKQSLLQLVQQYPNHEHASDARKYLAKLGVTDIPQAAPLLQRTETPTTEQPSSSPAQPTQEVHSEGYIVLIRENTVFTDLIRTDGIREGMNLEVYREEKLIGTIRIVEIHEGFSIAEIESLASGMMIQEEDTVIVP</sequence>
<keyword evidence="8" id="KW-1185">Reference proteome</keyword>
<evidence type="ECO:0000313" key="7">
    <source>
        <dbReference type="EMBL" id="GAK60331.1"/>
    </source>
</evidence>
<dbReference type="PANTHER" id="PTHR37423">
    <property type="entry name" value="SOLUBLE LYTIC MUREIN TRANSGLYCOSYLASE-RELATED"/>
    <property type="match status" value="1"/>
</dbReference>
<proteinExistence type="predicted"/>
<keyword evidence="3" id="KW-0998">Cell outer membrane</keyword>
<evidence type="ECO:0000256" key="5">
    <source>
        <dbReference type="SAM" id="MobiDB-lite"/>
    </source>
</evidence>
<dbReference type="SUPFAM" id="SSF48452">
    <property type="entry name" value="TPR-like"/>
    <property type="match status" value="2"/>
</dbReference>
<feature type="domain" description="Outer membrane lipoprotein BamD-like" evidence="6">
    <location>
        <begin position="47"/>
        <end position="241"/>
    </location>
</feature>
<dbReference type="NCBIfam" id="TIGR03302">
    <property type="entry name" value="OM_YfiO"/>
    <property type="match status" value="1"/>
</dbReference>
<dbReference type="InterPro" id="IPR011990">
    <property type="entry name" value="TPR-like_helical_dom_sf"/>
</dbReference>
<dbReference type="SMART" id="SM00028">
    <property type="entry name" value="TPR"/>
    <property type="match status" value="2"/>
</dbReference>
<dbReference type="HOGENOM" id="CLU_739003_0_0_0"/>
<gene>
    <name evidence="7" type="ORF">U27_00222</name>
</gene>
<dbReference type="InterPro" id="IPR019734">
    <property type="entry name" value="TPR_rpt"/>
</dbReference>
<dbReference type="InterPro" id="IPR017689">
    <property type="entry name" value="BamD"/>
</dbReference>
<protein>
    <recommendedName>
        <fullName evidence="6">Outer membrane lipoprotein BamD-like domain-containing protein</fullName>
    </recommendedName>
</protein>
<evidence type="ECO:0000259" key="6">
    <source>
        <dbReference type="Pfam" id="PF13525"/>
    </source>
</evidence>
<dbReference type="Proteomes" id="UP000030661">
    <property type="component" value="Unassembled WGS sequence"/>
</dbReference>
<dbReference type="eggNOG" id="COG4105">
    <property type="taxonomic scope" value="Bacteria"/>
</dbReference>
<reference evidence="7 8" key="1">
    <citation type="journal article" date="2015" name="PeerJ">
        <title>First genomic representation of candidate bacterial phylum KSB3 points to enhanced environmental sensing as a trigger of wastewater bulking.</title>
        <authorList>
            <person name="Sekiguchi Y."/>
            <person name="Ohashi A."/>
            <person name="Parks D.H."/>
            <person name="Yamauchi T."/>
            <person name="Tyson G.W."/>
            <person name="Hugenholtz P."/>
        </authorList>
    </citation>
    <scope>NUCLEOTIDE SEQUENCE [LARGE SCALE GENOMIC DNA]</scope>
</reference>
<organism evidence="7 8">
    <name type="scientific">Vecturithrix granuli</name>
    <dbReference type="NCBI Taxonomy" id="1499967"/>
    <lineage>
        <taxon>Bacteria</taxon>
        <taxon>Candidatus Moduliflexota</taxon>
        <taxon>Candidatus Vecturitrichia</taxon>
        <taxon>Candidatus Vecturitrichales</taxon>
        <taxon>Candidatus Vecturitrichaceae</taxon>
        <taxon>Candidatus Vecturithrix</taxon>
    </lineage>
</organism>
<keyword evidence="1" id="KW-0732">Signal</keyword>
<feature type="compositionally biased region" description="Low complexity" evidence="5">
    <location>
        <begin position="281"/>
        <end position="299"/>
    </location>
</feature>
<evidence type="ECO:0000256" key="3">
    <source>
        <dbReference type="ARBA" id="ARBA00023237"/>
    </source>
</evidence>
<dbReference type="AlphaFoldDB" id="A0A081C6X6"/>
<dbReference type="STRING" id="1499967.U27_00222"/>
<accession>A0A081C6X6</accession>
<keyword evidence="2" id="KW-0472">Membrane</keyword>